<dbReference type="KEGG" id="pspi:PS2015_2387"/>
<dbReference type="GO" id="GO:0005975">
    <property type="term" value="P:carbohydrate metabolic process"/>
    <property type="evidence" value="ECO:0007669"/>
    <property type="project" value="InterPro"/>
</dbReference>
<keyword evidence="2" id="KW-1185">Reference proteome</keyword>
<dbReference type="SUPFAM" id="SSF88713">
    <property type="entry name" value="Glycoside hydrolase/deacetylase"/>
    <property type="match status" value="1"/>
</dbReference>
<name>A0A0S2KFD1_9GAMM</name>
<dbReference type="STRING" id="1249552.PS2015_2387"/>
<dbReference type="OrthoDB" id="9773478at2"/>
<proteinExistence type="predicted"/>
<evidence type="ECO:0000313" key="2">
    <source>
        <dbReference type="Proteomes" id="UP000065641"/>
    </source>
</evidence>
<dbReference type="EMBL" id="CP013189">
    <property type="protein sequence ID" value="ALO47021.1"/>
    <property type="molecule type" value="Genomic_DNA"/>
</dbReference>
<dbReference type="PATRIC" id="fig|1249552.3.peg.2402"/>
<gene>
    <name evidence="1" type="ORF">PS2015_2387</name>
</gene>
<accession>A0A0S2KFD1</accession>
<dbReference type="PANTHER" id="PTHR30292:SF0">
    <property type="entry name" value="5-OXOPROLINASE SUBUNIT A"/>
    <property type="match status" value="1"/>
</dbReference>
<dbReference type="CDD" id="cd10801">
    <property type="entry name" value="LamB_YcsF_like_1"/>
    <property type="match status" value="1"/>
</dbReference>
<organism evidence="1 2">
    <name type="scientific">Pseudohongiella spirulinae</name>
    <dbReference type="NCBI Taxonomy" id="1249552"/>
    <lineage>
        <taxon>Bacteria</taxon>
        <taxon>Pseudomonadati</taxon>
        <taxon>Pseudomonadota</taxon>
        <taxon>Gammaproteobacteria</taxon>
        <taxon>Pseudomonadales</taxon>
        <taxon>Pseudohongiellaceae</taxon>
        <taxon>Pseudohongiella</taxon>
    </lineage>
</organism>
<dbReference type="Gene3D" id="3.20.20.370">
    <property type="entry name" value="Glycoside hydrolase/deacetylase"/>
    <property type="match status" value="1"/>
</dbReference>
<dbReference type="InterPro" id="IPR011330">
    <property type="entry name" value="Glyco_hydro/deAcase_b/a-brl"/>
</dbReference>
<protein>
    <submittedName>
        <fullName evidence="1">LamB/YcsF family protein</fullName>
    </submittedName>
</protein>
<dbReference type="NCBIfam" id="NF003814">
    <property type="entry name" value="PRK05406.1-3"/>
    <property type="match status" value="1"/>
</dbReference>
<dbReference type="Proteomes" id="UP000065641">
    <property type="component" value="Chromosome"/>
</dbReference>
<dbReference type="RefSeq" id="WP_058022451.1">
    <property type="nucleotide sequence ID" value="NZ_CP013189.1"/>
</dbReference>
<dbReference type="NCBIfam" id="NF003816">
    <property type="entry name" value="PRK05406.1-5"/>
    <property type="match status" value="1"/>
</dbReference>
<reference evidence="1 2" key="1">
    <citation type="submission" date="2015-11" db="EMBL/GenBank/DDBJ databases">
        <authorList>
            <person name="Zhang Y."/>
            <person name="Guo Z."/>
        </authorList>
    </citation>
    <scope>NUCLEOTIDE SEQUENCE [LARGE SCALE GENOMIC DNA]</scope>
    <source>
        <strain evidence="1 2">KCTC 32221</strain>
    </source>
</reference>
<evidence type="ECO:0000313" key="1">
    <source>
        <dbReference type="EMBL" id="ALO47021.1"/>
    </source>
</evidence>
<dbReference type="PANTHER" id="PTHR30292">
    <property type="entry name" value="UNCHARACTERIZED PROTEIN YBGL-RELATED"/>
    <property type="match status" value="1"/>
</dbReference>
<sequence length="245" mass="26614">MTQIDLNADLAEGGPCDKALLTLVSSANISCGAHAGTERDILHAIDCALRSQVRIGAHPSYPDRESMGRRSMKLPTAQLRDSIHSQLNRLSRLVQASGGSLQHVKAHGALYNDAAQDPELADELCAWIKEFDPTLAVVGLAGSYMKEAARRHGQRFYAEAFVDRAYQPDGKLLPRDQKGAVLHNAEHAIMQTLSIIQKGTVLSHCGQQVTLSADTFCIHGDNPEALQLAQSLVDRLTRSGIRVCQ</sequence>
<dbReference type="AlphaFoldDB" id="A0A0S2KFD1"/>
<dbReference type="Pfam" id="PF03746">
    <property type="entry name" value="LamB_YcsF"/>
    <property type="match status" value="1"/>
</dbReference>
<dbReference type="InterPro" id="IPR005501">
    <property type="entry name" value="LamB/YcsF/PxpA-like"/>
</dbReference>